<name>A0A7R8VFV6_TIMDO</name>
<feature type="compositionally biased region" description="Basic and acidic residues" evidence="1">
    <location>
        <begin position="1"/>
        <end position="13"/>
    </location>
</feature>
<gene>
    <name evidence="2" type="ORF">TDIB3V08_LOCUS2683</name>
</gene>
<dbReference type="AlphaFoldDB" id="A0A7R8VFV6"/>
<feature type="compositionally biased region" description="Basic and acidic residues" evidence="1">
    <location>
        <begin position="55"/>
        <end position="66"/>
    </location>
</feature>
<evidence type="ECO:0000313" key="2">
    <source>
        <dbReference type="EMBL" id="CAD7196332.1"/>
    </source>
</evidence>
<sequence length="229" mass="24117">MIDEKDAADHPGGSDRTPPTPLHSRVGPTGDGRQGTNTKWLPLPIVTEEPAVEGEGERDTDTESGEDDIRAAARENTVRALQPAVDAGIMACRGGGEGIVAPTSAARVSRSAGETLGTETRGAENMEEVITQTNDFTVVADEVYGSNDGAVVSTQEMASADGSLDLTQPDPHTASHQLETSPKCNLDDSFFGFLHSPPPIPQTSRFLHPHPPSPNLIKFMLLARVSAAG</sequence>
<protein>
    <submittedName>
        <fullName evidence="2">Uncharacterized protein</fullName>
    </submittedName>
</protein>
<evidence type="ECO:0000256" key="1">
    <source>
        <dbReference type="SAM" id="MobiDB-lite"/>
    </source>
</evidence>
<accession>A0A7R8VFV6</accession>
<dbReference type="EMBL" id="OA565116">
    <property type="protein sequence ID" value="CAD7196332.1"/>
    <property type="molecule type" value="Genomic_DNA"/>
</dbReference>
<organism evidence="2">
    <name type="scientific">Timema douglasi</name>
    <name type="common">Walking stick</name>
    <dbReference type="NCBI Taxonomy" id="61478"/>
    <lineage>
        <taxon>Eukaryota</taxon>
        <taxon>Metazoa</taxon>
        <taxon>Ecdysozoa</taxon>
        <taxon>Arthropoda</taxon>
        <taxon>Hexapoda</taxon>
        <taxon>Insecta</taxon>
        <taxon>Pterygota</taxon>
        <taxon>Neoptera</taxon>
        <taxon>Polyneoptera</taxon>
        <taxon>Phasmatodea</taxon>
        <taxon>Timematodea</taxon>
        <taxon>Timematoidea</taxon>
        <taxon>Timematidae</taxon>
        <taxon>Timema</taxon>
    </lineage>
</organism>
<feature type="region of interest" description="Disordered" evidence="1">
    <location>
        <begin position="1"/>
        <end position="66"/>
    </location>
</feature>
<proteinExistence type="predicted"/>
<reference evidence="2" key="1">
    <citation type="submission" date="2020-11" db="EMBL/GenBank/DDBJ databases">
        <authorList>
            <person name="Tran Van P."/>
        </authorList>
    </citation>
    <scope>NUCLEOTIDE SEQUENCE</scope>
</reference>